<keyword evidence="2 8" id="KW-0813">Transport</keyword>
<feature type="transmembrane region" description="Helical" evidence="8">
    <location>
        <begin position="370"/>
        <end position="390"/>
    </location>
</feature>
<evidence type="ECO:0000313" key="12">
    <source>
        <dbReference type="Proteomes" id="UP000001351"/>
    </source>
</evidence>
<keyword evidence="12" id="KW-1185">Reference proteome</keyword>
<dbReference type="Gene3D" id="3.40.190.120">
    <property type="entry name" value="Osmoprotection protein (prox), domain 2"/>
    <property type="match status" value="1"/>
</dbReference>
<dbReference type="FunFam" id="1.10.3720.10:FF:000001">
    <property type="entry name" value="Glycine betaine ABC transporter, permease"/>
    <property type="match status" value="1"/>
</dbReference>
<protein>
    <submittedName>
        <fullName evidence="11">Glycine betaine/L-proline ABC transporter, permease and substrate-binding protein</fullName>
    </submittedName>
</protein>
<evidence type="ECO:0000313" key="11">
    <source>
        <dbReference type="EMBL" id="ADO75027.1"/>
    </source>
</evidence>
<evidence type="ECO:0000256" key="8">
    <source>
        <dbReference type="RuleBase" id="RU363032"/>
    </source>
</evidence>
<comment type="subcellular location">
    <subcellularLocation>
        <location evidence="1 8">Cell membrane</location>
        <topology evidence="1 8">Multi-pass membrane protein</topology>
    </subcellularLocation>
</comment>
<dbReference type="AlphaFoldDB" id="E3G0S9"/>
<dbReference type="PROSITE" id="PS50928">
    <property type="entry name" value="ABC_TM1"/>
    <property type="match status" value="1"/>
</dbReference>
<name>E3G0S9_STIAD</name>
<feature type="chain" id="PRO_5003169131" evidence="9">
    <location>
        <begin position="18"/>
        <end position="510"/>
    </location>
</feature>
<dbReference type="CDD" id="cd13607">
    <property type="entry name" value="PBP2_AfProX_like"/>
    <property type="match status" value="1"/>
</dbReference>
<dbReference type="Gene3D" id="3.40.190.10">
    <property type="entry name" value="Periplasmic binding protein-like II"/>
    <property type="match status" value="1"/>
</dbReference>
<gene>
    <name evidence="11" type="ordered locus">STAUR_7271</name>
</gene>
<evidence type="ECO:0000256" key="4">
    <source>
        <dbReference type="ARBA" id="ARBA00022989"/>
    </source>
</evidence>
<dbReference type="eggNOG" id="COG1174">
    <property type="taxonomic scope" value="Bacteria"/>
</dbReference>
<evidence type="ECO:0000256" key="7">
    <source>
        <dbReference type="ARBA" id="ARBA00035652"/>
    </source>
</evidence>
<feature type="domain" description="ABC transmembrane type-1" evidence="10">
    <location>
        <begin position="305"/>
        <end position="484"/>
    </location>
</feature>
<dbReference type="KEGG" id="sur:STAUR_7271"/>
<evidence type="ECO:0000256" key="1">
    <source>
        <dbReference type="ARBA" id="ARBA00004651"/>
    </source>
</evidence>
<dbReference type="STRING" id="378806.STAUR_7271"/>
<keyword evidence="9" id="KW-0732">Signal</keyword>
<dbReference type="Pfam" id="PF04069">
    <property type="entry name" value="OpuAC"/>
    <property type="match status" value="1"/>
</dbReference>
<feature type="transmembrane region" description="Helical" evidence="8">
    <location>
        <begin position="465"/>
        <end position="487"/>
    </location>
</feature>
<dbReference type="GO" id="GO:0022857">
    <property type="term" value="F:transmembrane transporter activity"/>
    <property type="evidence" value="ECO:0007669"/>
    <property type="project" value="InterPro"/>
</dbReference>
<feature type="transmembrane region" description="Helical" evidence="8">
    <location>
        <begin position="419"/>
        <end position="445"/>
    </location>
</feature>
<dbReference type="RefSeq" id="WP_013377742.1">
    <property type="nucleotide sequence ID" value="NC_014623.1"/>
</dbReference>
<evidence type="ECO:0000256" key="6">
    <source>
        <dbReference type="ARBA" id="ARBA00035642"/>
    </source>
</evidence>
<dbReference type="GO" id="GO:0043190">
    <property type="term" value="C:ATP-binding cassette (ABC) transporter complex"/>
    <property type="evidence" value="ECO:0007669"/>
    <property type="project" value="InterPro"/>
</dbReference>
<dbReference type="SUPFAM" id="SSF53850">
    <property type="entry name" value="Periplasmic binding protein-like II"/>
    <property type="match status" value="1"/>
</dbReference>
<evidence type="ECO:0000256" key="9">
    <source>
        <dbReference type="SAM" id="SignalP"/>
    </source>
</evidence>
<keyword evidence="3 8" id="KW-0812">Transmembrane</keyword>
<evidence type="ECO:0000256" key="2">
    <source>
        <dbReference type="ARBA" id="ARBA00022448"/>
    </source>
</evidence>
<evidence type="ECO:0000256" key="3">
    <source>
        <dbReference type="ARBA" id="ARBA00022692"/>
    </source>
</evidence>
<sequence length="510" mass="54854">MRGLGLCLLLLSPWWGACVSAPPAGEAQVRVGSKKFTESVIIGEMVTRLARDAGARAVHRRELGGTAVLWEALRRGELDVYPEYTGTLRQELFAGRALRDDAALREALAAEGLRMSAPLGFNNTYALGMKESEAERLGVRRISDLRRHPELRLGLSNEFMDRADGWPALRERYQLPQREVRGLDHDLAYRALQSGALQVTDLYSTDAEIAAYGLRVLEDDLKHFPTYDAVLLYREAWAVRAPGVLASLSRLEGQLSEQEMVTLNARARLEHVPETRVAAEFLARNLSVEGEVRAEGPVSRIGRRTREHLFLVTVSLVASVLVAVPLGVLAARRARLGRLVLGLASIIQTVPSLALLVFMIPLLGIGTRPAIMALFLYGLLPIVRNTAAGLSGIAGDLRESAEALGLPPRARLWRIELPLAAPSLLAGIQTAAVINVGTATLGALIGAGGYGQPILTGIRLDDTGLILEGAVPAALMALAVSALFGGIERLVVPSGLRPTGSGQASSRGRW</sequence>
<evidence type="ECO:0000259" key="10">
    <source>
        <dbReference type="PROSITE" id="PS50928"/>
    </source>
</evidence>
<reference evidence="11 12" key="1">
    <citation type="journal article" date="2011" name="Mol. Biol. Evol.">
        <title>Comparative genomic analysis of fruiting body formation in Myxococcales.</title>
        <authorList>
            <person name="Huntley S."/>
            <person name="Hamann N."/>
            <person name="Wegener-Feldbrugge S."/>
            <person name="Treuner-Lange A."/>
            <person name="Kube M."/>
            <person name="Reinhardt R."/>
            <person name="Klages S."/>
            <person name="Muller R."/>
            <person name="Ronning C.M."/>
            <person name="Nierman W.C."/>
            <person name="Sogaard-Andersen L."/>
        </authorList>
    </citation>
    <scope>NUCLEOTIDE SEQUENCE [LARGE SCALE GENOMIC DNA]</scope>
    <source>
        <strain evidence="11 12">DW4/3-1</strain>
    </source>
</reference>
<keyword evidence="4 8" id="KW-1133">Transmembrane helix</keyword>
<dbReference type="InterPro" id="IPR007210">
    <property type="entry name" value="ABC_Gly_betaine_transp_sub-bd"/>
</dbReference>
<organism evidence="11 12">
    <name type="scientific">Stigmatella aurantiaca (strain DW4/3-1)</name>
    <dbReference type="NCBI Taxonomy" id="378806"/>
    <lineage>
        <taxon>Bacteria</taxon>
        <taxon>Pseudomonadati</taxon>
        <taxon>Myxococcota</taxon>
        <taxon>Myxococcia</taxon>
        <taxon>Myxococcales</taxon>
        <taxon>Cystobacterineae</taxon>
        <taxon>Archangiaceae</taxon>
        <taxon>Stigmatella</taxon>
    </lineage>
</organism>
<dbReference type="InterPro" id="IPR035906">
    <property type="entry name" value="MetI-like_sf"/>
</dbReference>
<feature type="signal peptide" evidence="9">
    <location>
        <begin position="1"/>
        <end position="17"/>
    </location>
</feature>
<feature type="transmembrane region" description="Helical" evidence="8">
    <location>
        <begin position="341"/>
        <end position="364"/>
    </location>
</feature>
<dbReference type="InterPro" id="IPR000515">
    <property type="entry name" value="MetI-like"/>
</dbReference>
<dbReference type="CDD" id="cd06261">
    <property type="entry name" value="TM_PBP2"/>
    <property type="match status" value="1"/>
</dbReference>
<dbReference type="HOGENOM" id="CLU_577198_0_0_7"/>
<accession>E3G0S9</accession>
<evidence type="ECO:0000256" key="5">
    <source>
        <dbReference type="ARBA" id="ARBA00023136"/>
    </source>
</evidence>
<dbReference type="PROSITE" id="PS51257">
    <property type="entry name" value="PROKAR_LIPOPROTEIN"/>
    <property type="match status" value="1"/>
</dbReference>
<dbReference type="eggNOG" id="COG1732">
    <property type="taxonomic scope" value="Bacteria"/>
</dbReference>
<proteinExistence type="inferred from homology"/>
<dbReference type="OrthoDB" id="9781705at2"/>
<dbReference type="GO" id="GO:0031460">
    <property type="term" value="P:glycine betaine transport"/>
    <property type="evidence" value="ECO:0007669"/>
    <property type="project" value="UniProtKB-ARBA"/>
</dbReference>
<comment type="similarity">
    <text evidence="7">In the N-terminal section; belongs to the binding-protein-dependent transport system permease family.</text>
</comment>
<dbReference type="Gene3D" id="1.10.3720.10">
    <property type="entry name" value="MetI-like"/>
    <property type="match status" value="1"/>
</dbReference>
<comment type="similarity">
    <text evidence="6">In the C-terminal section; belongs to the OsmX family.</text>
</comment>
<dbReference type="SUPFAM" id="SSF161098">
    <property type="entry name" value="MetI-like"/>
    <property type="match status" value="1"/>
</dbReference>
<keyword evidence="5 8" id="KW-0472">Membrane</keyword>
<feature type="transmembrane region" description="Helical" evidence="8">
    <location>
        <begin position="309"/>
        <end position="329"/>
    </location>
</feature>
<dbReference type="EMBL" id="CP002271">
    <property type="protein sequence ID" value="ADO75027.1"/>
    <property type="molecule type" value="Genomic_DNA"/>
</dbReference>
<dbReference type="PANTHER" id="PTHR30177:SF4">
    <property type="entry name" value="OSMOPROTECTANT IMPORT PERMEASE PROTEIN OSMW"/>
    <property type="match status" value="1"/>
</dbReference>
<dbReference type="Proteomes" id="UP000001351">
    <property type="component" value="Chromosome"/>
</dbReference>
<dbReference type="PANTHER" id="PTHR30177">
    <property type="entry name" value="GLYCINE BETAINE/L-PROLINE TRANSPORT SYSTEM PERMEASE PROTEIN PROW"/>
    <property type="match status" value="1"/>
</dbReference>
<dbReference type="Pfam" id="PF00528">
    <property type="entry name" value="BPD_transp_1"/>
    <property type="match status" value="1"/>
</dbReference>
<dbReference type="InterPro" id="IPR041894">
    <property type="entry name" value="PBP2_ProX-like"/>
</dbReference>
<dbReference type="InterPro" id="IPR051204">
    <property type="entry name" value="ABC_transp_perm/SBD"/>
</dbReference>
<comment type="similarity">
    <text evidence="8">Belongs to the binding-protein-dependent transport system permease family.</text>
</comment>